<accession>A6KI81</accession>
<sequence>MVTAEGKIFSSCKNIRIKALTAREQVTEKQGNV</sequence>
<gene>
    <name evidence="1" type="ORF">rCG_37382</name>
</gene>
<evidence type="ECO:0000313" key="1">
    <source>
        <dbReference type="EMBL" id="EDL85874.1"/>
    </source>
</evidence>
<dbReference type="Proteomes" id="UP000234681">
    <property type="component" value="Chromosome 3"/>
</dbReference>
<evidence type="ECO:0000313" key="2">
    <source>
        <dbReference type="Proteomes" id="UP000234681"/>
    </source>
</evidence>
<reference evidence="1 2" key="1">
    <citation type="submission" date="2005-09" db="EMBL/GenBank/DDBJ databases">
        <authorList>
            <person name="Mural R.J."/>
            <person name="Li P.W."/>
            <person name="Adams M.D."/>
            <person name="Amanatides P.G."/>
            <person name="Baden-Tillson H."/>
            <person name="Barnstead M."/>
            <person name="Chin S.H."/>
            <person name="Dew I."/>
            <person name="Evans C.A."/>
            <person name="Ferriera S."/>
            <person name="Flanigan M."/>
            <person name="Fosler C."/>
            <person name="Glodek A."/>
            <person name="Gu Z."/>
            <person name="Holt R.A."/>
            <person name="Jennings D."/>
            <person name="Kraft C.L."/>
            <person name="Lu F."/>
            <person name="Nguyen T."/>
            <person name="Nusskern D.R."/>
            <person name="Pfannkoch C.M."/>
            <person name="Sitter C."/>
            <person name="Sutton G.G."/>
            <person name="Venter J.C."/>
            <person name="Wang Z."/>
            <person name="Woodage T."/>
            <person name="Zheng X.H."/>
            <person name="Zhong F."/>
        </authorList>
    </citation>
    <scope>NUCLEOTIDE SEQUENCE [LARGE SCALE GENOMIC DNA]</scope>
    <source>
        <strain>BN</strain>
        <strain evidence="2">Sprague-Dawley</strain>
    </source>
</reference>
<protein>
    <submittedName>
        <fullName evidence="1">RCG37382</fullName>
    </submittedName>
</protein>
<proteinExistence type="predicted"/>
<dbReference type="EMBL" id="CH474050">
    <property type="protein sequence ID" value="EDL85874.1"/>
    <property type="molecule type" value="Genomic_DNA"/>
</dbReference>
<dbReference type="AlphaFoldDB" id="A6KI81"/>
<name>A6KI81_RAT</name>
<organism evidence="1 2">
    <name type="scientific">Rattus norvegicus</name>
    <name type="common">Rat</name>
    <dbReference type="NCBI Taxonomy" id="10116"/>
    <lineage>
        <taxon>Eukaryota</taxon>
        <taxon>Metazoa</taxon>
        <taxon>Chordata</taxon>
        <taxon>Craniata</taxon>
        <taxon>Vertebrata</taxon>
        <taxon>Euteleostomi</taxon>
        <taxon>Mammalia</taxon>
        <taxon>Eutheria</taxon>
        <taxon>Euarchontoglires</taxon>
        <taxon>Glires</taxon>
        <taxon>Rodentia</taxon>
        <taxon>Myomorpha</taxon>
        <taxon>Muroidea</taxon>
        <taxon>Muridae</taxon>
        <taxon>Murinae</taxon>
        <taxon>Rattus</taxon>
    </lineage>
</organism>